<reference evidence="1 2" key="1">
    <citation type="submission" date="2016-11" db="EMBL/GenBank/DDBJ databases">
        <authorList>
            <person name="Jaros S."/>
            <person name="Januszkiewicz K."/>
            <person name="Wedrychowicz H."/>
        </authorList>
    </citation>
    <scope>NUCLEOTIDE SEQUENCE [LARGE SCALE GENOMIC DNA]</scope>
    <source>
        <strain evidence="1 2">DSM 3074</strain>
    </source>
</reference>
<evidence type="ECO:0000313" key="1">
    <source>
        <dbReference type="EMBL" id="SHI79473.1"/>
    </source>
</evidence>
<gene>
    <name evidence="1" type="ORF">SAMN02745671_01722</name>
</gene>
<evidence type="ECO:0000313" key="2">
    <source>
        <dbReference type="Proteomes" id="UP000191240"/>
    </source>
</evidence>
<accession>A0A1M6E255</accession>
<dbReference type="Pfam" id="PF10719">
    <property type="entry name" value="ComFB"/>
    <property type="match status" value="1"/>
</dbReference>
<protein>
    <submittedName>
        <fullName evidence="1">Competence protein ComFB</fullName>
    </submittedName>
</protein>
<dbReference type="Proteomes" id="UP000191240">
    <property type="component" value="Unassembled WGS sequence"/>
</dbReference>
<dbReference type="EMBL" id="FQYW01000013">
    <property type="protein sequence ID" value="SHI79473.1"/>
    <property type="molecule type" value="Genomic_DNA"/>
</dbReference>
<name>A0A1M6E255_9FIRM</name>
<dbReference type="AlphaFoldDB" id="A0A1M6E255"/>
<organism evidence="1 2">
    <name type="scientific">Anaerovibrio lipolyticus DSM 3074</name>
    <dbReference type="NCBI Taxonomy" id="1120997"/>
    <lineage>
        <taxon>Bacteria</taxon>
        <taxon>Bacillati</taxon>
        <taxon>Bacillota</taxon>
        <taxon>Negativicutes</taxon>
        <taxon>Selenomonadales</taxon>
        <taxon>Selenomonadaceae</taxon>
        <taxon>Anaerovibrio</taxon>
    </lineage>
</organism>
<dbReference type="OrthoDB" id="5616024at2"/>
<sequence>MAVEVKNVVEIFVDQYLDKTLDSIPGVCRCEQCVADIKAITLNSMKPKYVSSSRGEVLSKLKTFAQGNQVELLCIVKKAADMVMTNPHHDVVKKKGNVL</sequence>
<dbReference type="InterPro" id="IPR019657">
    <property type="entry name" value="ComFB"/>
</dbReference>
<dbReference type="RefSeq" id="WP_080325911.1">
    <property type="nucleotide sequence ID" value="NZ_FQYW01000013.1"/>
</dbReference>
<proteinExistence type="predicted"/>